<comment type="caution">
    <text evidence="2">The sequence shown here is derived from an EMBL/GenBank/DDBJ whole genome shotgun (WGS) entry which is preliminary data.</text>
</comment>
<name>A0ABS5C9K5_9BACL</name>
<dbReference type="Pfam" id="PF03845">
    <property type="entry name" value="Spore_permease"/>
    <property type="match status" value="1"/>
</dbReference>
<keyword evidence="3" id="KW-1185">Reference proteome</keyword>
<feature type="transmembrane region" description="Helical" evidence="1">
    <location>
        <begin position="213"/>
        <end position="233"/>
    </location>
</feature>
<evidence type="ECO:0000256" key="1">
    <source>
        <dbReference type="SAM" id="Phobius"/>
    </source>
</evidence>
<feature type="transmembrane region" description="Helical" evidence="1">
    <location>
        <begin position="307"/>
        <end position="328"/>
    </location>
</feature>
<sequence length="369" mass="42238">MIRYYYYNIILVSILNLMLFVPYLLLNDRYTGSVSSMICAAFFGSFLALIFTHVMKTFPGKGLPEILALFFPKYINVPILILLSAMWYAAAGIAIIAYAVLINRFFNPDTSSMLVLLILVGACIYTATRSTLTVSLIMEMTLLINLPIVFFILFKASTNPFLDWDAIRTVAQYWRVPPKLEPFAAATYVFTGYTNYAIFNRLNPPNFRFRFRWALPIICTLILFLSFFVPIGFHGTEAVGSYLYVWTVTSDSMVLGYGFIERVIFLFLLLYLNLTLLYTTSGWHIAMEMIKSCLPKAKPHIDPTRTAASNYVIVSIFAALTMLSFYTFNEKQSLYITRSWLLIRLFSETATVLFLVILSLIARRKKMKT</sequence>
<gene>
    <name evidence="2" type="ORF">I8J30_05225</name>
</gene>
<feature type="transmembrane region" description="Helical" evidence="1">
    <location>
        <begin position="263"/>
        <end position="286"/>
    </location>
</feature>
<accession>A0ABS5C9K5</accession>
<evidence type="ECO:0000313" key="3">
    <source>
        <dbReference type="Proteomes" id="UP000673394"/>
    </source>
</evidence>
<evidence type="ECO:0000313" key="2">
    <source>
        <dbReference type="EMBL" id="MBP3962105.1"/>
    </source>
</evidence>
<reference evidence="2 3" key="1">
    <citation type="submission" date="2021-04" db="EMBL/GenBank/DDBJ databases">
        <title>Paenibacillus sp. DLE-14 whole genome sequence.</title>
        <authorList>
            <person name="Ham Y.J."/>
        </authorList>
    </citation>
    <scope>NUCLEOTIDE SEQUENCE [LARGE SCALE GENOMIC DNA]</scope>
    <source>
        <strain evidence="2 3">DLE-14</strain>
    </source>
</reference>
<feature type="transmembrane region" description="Helical" evidence="1">
    <location>
        <begin position="6"/>
        <end position="26"/>
    </location>
</feature>
<feature type="transmembrane region" description="Helical" evidence="1">
    <location>
        <begin position="75"/>
        <end position="100"/>
    </location>
</feature>
<protein>
    <submittedName>
        <fullName evidence="2">GerAB/ArcD/ProY family transporter</fullName>
    </submittedName>
</protein>
<dbReference type="Proteomes" id="UP000673394">
    <property type="component" value="Unassembled WGS sequence"/>
</dbReference>
<proteinExistence type="predicted"/>
<feature type="transmembrane region" description="Helical" evidence="1">
    <location>
        <begin position="38"/>
        <end position="55"/>
    </location>
</feature>
<dbReference type="RefSeq" id="WP_210656128.1">
    <property type="nucleotide sequence ID" value="NZ_JAGKSP010000002.1"/>
</dbReference>
<dbReference type="EMBL" id="JAGKSP010000002">
    <property type="protein sequence ID" value="MBP3962105.1"/>
    <property type="molecule type" value="Genomic_DNA"/>
</dbReference>
<keyword evidence="1" id="KW-1133">Transmembrane helix</keyword>
<feature type="transmembrane region" description="Helical" evidence="1">
    <location>
        <begin position="134"/>
        <end position="154"/>
    </location>
</feature>
<organism evidence="2 3">
    <name type="scientific">Paenibacillus lignilyticus</name>
    <dbReference type="NCBI Taxonomy" id="1172615"/>
    <lineage>
        <taxon>Bacteria</taxon>
        <taxon>Bacillati</taxon>
        <taxon>Bacillota</taxon>
        <taxon>Bacilli</taxon>
        <taxon>Bacillales</taxon>
        <taxon>Paenibacillaceae</taxon>
        <taxon>Paenibacillus</taxon>
    </lineage>
</organism>
<keyword evidence="1" id="KW-0472">Membrane</keyword>
<feature type="transmembrane region" description="Helical" evidence="1">
    <location>
        <begin position="340"/>
        <end position="362"/>
    </location>
</feature>
<keyword evidence="1" id="KW-0812">Transmembrane</keyword>
<dbReference type="InterPro" id="IPR004761">
    <property type="entry name" value="Spore_GerAB"/>
</dbReference>